<feature type="region of interest" description="Disordered" evidence="1">
    <location>
        <begin position="182"/>
        <end position="201"/>
    </location>
</feature>
<comment type="caution">
    <text evidence="2">The sequence shown here is derived from an EMBL/GenBank/DDBJ whole genome shotgun (WGS) entry which is preliminary data.</text>
</comment>
<dbReference type="EMBL" id="JAGKHQ010000019">
    <property type="protein sequence ID" value="KAG7482885.1"/>
    <property type="molecule type" value="Genomic_DNA"/>
</dbReference>
<sequence>MTKKRESGMIHSMMDNNLLLEGLDSKPVVGSANPVNLSDQVTKAMEREIKNLVGLVSCSDEESEEEAGMYNKTFMNDFKFLLRACLSTIPEETEYAESTVGSIHPDCILSDVSPSDSAPASVRVSEDSDSIKMSITQTCLEAMDDKDTLAEESKNKSWSVWRIWHQMRLNLMHPFSKKDLNKDSCSPSVTSSTTMEQFTSEDDTAMLQEKENNKKDSFWRAWFHVGGKNWSNPPSQESLKNESSPAMSSTTLEPCLSEDETERLQKKENKTKHSLLRRWFCRQEKKINPLSLEDSCFPPALSSTTLETFLFEDETERSQEREKNKNVSVWRRWFSVRQKNRFNSPSQEGLKKYSCSPPAMSSTTLEPFLYEEAEKLQEKEKNKDSPWRWWFRFKGKNKIGSLSQEDL</sequence>
<keyword evidence="3" id="KW-1185">Reference proteome</keyword>
<feature type="region of interest" description="Disordered" evidence="1">
    <location>
        <begin position="230"/>
        <end position="268"/>
    </location>
</feature>
<feature type="compositionally biased region" description="Polar residues" evidence="1">
    <location>
        <begin position="183"/>
        <end position="198"/>
    </location>
</feature>
<name>A0AAV6Q5L5_SOLSE</name>
<dbReference type="Proteomes" id="UP000693946">
    <property type="component" value="Linkage Group LG7"/>
</dbReference>
<reference evidence="2 3" key="1">
    <citation type="journal article" date="2021" name="Sci. Rep.">
        <title>Chromosome anchoring in Senegalese sole (Solea senegalensis) reveals sex-associated markers and genome rearrangements in flatfish.</title>
        <authorList>
            <person name="Guerrero-Cozar I."/>
            <person name="Gomez-Garrido J."/>
            <person name="Berbel C."/>
            <person name="Martinez-Blanch J.F."/>
            <person name="Alioto T."/>
            <person name="Claros M.G."/>
            <person name="Gagnaire P.A."/>
            <person name="Manchado M."/>
        </authorList>
    </citation>
    <scope>NUCLEOTIDE SEQUENCE [LARGE SCALE GENOMIC DNA]</scope>
    <source>
        <strain evidence="2">Sse05_10M</strain>
    </source>
</reference>
<gene>
    <name evidence="2" type="ORF">JOB18_032901</name>
</gene>
<evidence type="ECO:0000313" key="3">
    <source>
        <dbReference type="Proteomes" id="UP000693946"/>
    </source>
</evidence>
<accession>A0AAV6Q5L5</accession>
<proteinExistence type="predicted"/>
<dbReference type="AlphaFoldDB" id="A0AAV6Q5L5"/>
<feature type="compositionally biased region" description="Polar residues" evidence="1">
    <location>
        <begin position="230"/>
        <end position="252"/>
    </location>
</feature>
<protein>
    <submittedName>
        <fullName evidence="2">Uncharacterized protein</fullName>
    </submittedName>
</protein>
<organism evidence="2 3">
    <name type="scientific">Solea senegalensis</name>
    <name type="common">Senegalese sole</name>
    <dbReference type="NCBI Taxonomy" id="28829"/>
    <lineage>
        <taxon>Eukaryota</taxon>
        <taxon>Metazoa</taxon>
        <taxon>Chordata</taxon>
        <taxon>Craniata</taxon>
        <taxon>Vertebrata</taxon>
        <taxon>Euteleostomi</taxon>
        <taxon>Actinopterygii</taxon>
        <taxon>Neopterygii</taxon>
        <taxon>Teleostei</taxon>
        <taxon>Neoteleostei</taxon>
        <taxon>Acanthomorphata</taxon>
        <taxon>Carangaria</taxon>
        <taxon>Pleuronectiformes</taxon>
        <taxon>Pleuronectoidei</taxon>
        <taxon>Soleidae</taxon>
        <taxon>Solea</taxon>
    </lineage>
</organism>
<evidence type="ECO:0000313" key="2">
    <source>
        <dbReference type="EMBL" id="KAG7482885.1"/>
    </source>
</evidence>
<evidence type="ECO:0000256" key="1">
    <source>
        <dbReference type="SAM" id="MobiDB-lite"/>
    </source>
</evidence>